<dbReference type="InterPro" id="IPR038418">
    <property type="entry name" value="6-PTP_synth/QueD_sf"/>
</dbReference>
<dbReference type="EMBL" id="CP018911">
    <property type="protein sequence ID" value="AZU02977.1"/>
    <property type="molecule type" value="Genomic_DNA"/>
</dbReference>
<evidence type="ECO:0000313" key="8">
    <source>
        <dbReference type="EMBL" id="AZU02977.1"/>
    </source>
</evidence>
<reference evidence="8 9" key="1">
    <citation type="submission" date="2016-12" db="EMBL/GenBank/DDBJ databases">
        <title>The genome of dimorphic prosthecate Glycocaulis alkaliphilus 6b-8t, isolated from crude oil dictates its adaptability in petroleum environments.</title>
        <authorList>
            <person name="Wu X.-L."/>
            <person name="Geng S."/>
        </authorList>
    </citation>
    <scope>NUCLEOTIDE SEQUENCE [LARGE SCALE GENOMIC DNA]</scope>
    <source>
        <strain evidence="8 9">6B-8</strain>
    </source>
</reference>
<proteinExistence type="inferred from homology"/>
<evidence type="ECO:0000256" key="6">
    <source>
        <dbReference type="ARBA" id="ARBA00031449"/>
    </source>
</evidence>
<dbReference type="GO" id="GO:0070497">
    <property type="term" value="F:6-carboxytetrahydropterin synthase activity"/>
    <property type="evidence" value="ECO:0007669"/>
    <property type="project" value="UniProtKB-EC"/>
</dbReference>
<sequence>MMLISAQVNIEAAHFTPIGDEDDTRRQIHGHSYLVRAWVQAEPGVEDLDRLREDLFSAALPLDHALLNEVEGLAGPSMEAIADFVAQRLAPLWPGLRKVSVARPTLGYEVVRELA</sequence>
<organism evidence="8 9">
    <name type="scientific">Glycocaulis alkaliphilus</name>
    <dbReference type="NCBI Taxonomy" id="1434191"/>
    <lineage>
        <taxon>Bacteria</taxon>
        <taxon>Pseudomonadati</taxon>
        <taxon>Pseudomonadota</taxon>
        <taxon>Alphaproteobacteria</taxon>
        <taxon>Maricaulales</taxon>
        <taxon>Maricaulaceae</taxon>
        <taxon>Glycocaulis</taxon>
    </lineage>
</organism>
<name>A0A3T0E6Y0_9PROT</name>
<dbReference type="EC" id="4.1.2.50" evidence="4"/>
<comment type="similarity">
    <text evidence="3">Belongs to the PTPS family. QueD subfamily.</text>
</comment>
<accession>A0A3T0E6Y0</accession>
<evidence type="ECO:0000256" key="4">
    <source>
        <dbReference type="ARBA" id="ARBA00012982"/>
    </source>
</evidence>
<comment type="catalytic activity">
    <reaction evidence="7">
        <text>7,8-dihydroneopterin 3'-triphosphate + H2O = 6-carboxy-5,6,7,8-tetrahydropterin + triphosphate + acetaldehyde + 2 H(+)</text>
        <dbReference type="Rhea" id="RHEA:27966"/>
        <dbReference type="ChEBI" id="CHEBI:15343"/>
        <dbReference type="ChEBI" id="CHEBI:15377"/>
        <dbReference type="ChEBI" id="CHEBI:15378"/>
        <dbReference type="ChEBI" id="CHEBI:18036"/>
        <dbReference type="ChEBI" id="CHEBI:58462"/>
        <dbReference type="ChEBI" id="CHEBI:61032"/>
        <dbReference type="EC" id="4.1.2.50"/>
    </reaction>
</comment>
<evidence type="ECO:0000256" key="2">
    <source>
        <dbReference type="ARBA" id="ARBA00005061"/>
    </source>
</evidence>
<protein>
    <recommendedName>
        <fullName evidence="5">6-carboxy-5,6,7,8-tetrahydropterin synthase</fullName>
        <ecNumber evidence="4">4.1.2.50</ecNumber>
    </recommendedName>
    <alternativeName>
        <fullName evidence="6">Queuosine biosynthesis protein QueD</fullName>
    </alternativeName>
</protein>
<dbReference type="KEGG" id="gak:X907_0429"/>
<evidence type="ECO:0000256" key="3">
    <source>
        <dbReference type="ARBA" id="ARBA00008900"/>
    </source>
</evidence>
<dbReference type="SUPFAM" id="SSF55620">
    <property type="entry name" value="Tetrahydrobiopterin biosynthesis enzymes-like"/>
    <property type="match status" value="1"/>
</dbReference>
<comment type="function">
    <text evidence="1">Catalyzes the conversion of 7,8-dihydroneopterin triphosphate (H2NTP) to 6-carboxy-5,6,7,8-tetrahydropterin (CPH4) and acetaldehyde.</text>
</comment>
<keyword evidence="9" id="KW-1185">Reference proteome</keyword>
<dbReference type="AlphaFoldDB" id="A0A3T0E6Y0"/>
<comment type="pathway">
    <text evidence="2">Purine metabolism; 7-cyano-7-deazaguanine biosynthesis.</text>
</comment>
<evidence type="ECO:0000256" key="7">
    <source>
        <dbReference type="ARBA" id="ARBA00048807"/>
    </source>
</evidence>
<dbReference type="InterPro" id="IPR007115">
    <property type="entry name" value="6-PTP_synth/QueD"/>
</dbReference>
<evidence type="ECO:0000256" key="1">
    <source>
        <dbReference type="ARBA" id="ARBA00002285"/>
    </source>
</evidence>
<evidence type="ECO:0000256" key="5">
    <source>
        <dbReference type="ARBA" id="ARBA00018141"/>
    </source>
</evidence>
<gene>
    <name evidence="8" type="ORF">X907_0429</name>
</gene>
<dbReference type="RefSeq" id="WP_170175424.1">
    <property type="nucleotide sequence ID" value="NZ_BMFB01000002.1"/>
</dbReference>
<dbReference type="UniPathway" id="UPA00391"/>
<dbReference type="Pfam" id="PF01242">
    <property type="entry name" value="PTPS"/>
    <property type="match status" value="1"/>
</dbReference>
<dbReference type="Gene3D" id="3.30.479.10">
    <property type="entry name" value="6-pyruvoyl tetrahydropterin synthase/QueD"/>
    <property type="match status" value="1"/>
</dbReference>
<evidence type="ECO:0000313" key="9">
    <source>
        <dbReference type="Proteomes" id="UP000286954"/>
    </source>
</evidence>
<dbReference type="Proteomes" id="UP000286954">
    <property type="component" value="Chromosome"/>
</dbReference>